<dbReference type="Proteomes" id="UP000444980">
    <property type="component" value="Unassembled WGS sequence"/>
</dbReference>
<feature type="transmembrane region" description="Helical" evidence="7">
    <location>
        <begin position="141"/>
        <end position="161"/>
    </location>
</feature>
<gene>
    <name evidence="8" type="ORF">nbrc107697_01900</name>
</gene>
<name>A0A7M3SU27_9ACTN</name>
<feature type="compositionally biased region" description="Basic and acidic residues" evidence="6">
    <location>
        <begin position="386"/>
        <end position="399"/>
    </location>
</feature>
<evidence type="ECO:0000256" key="7">
    <source>
        <dbReference type="SAM" id="Phobius"/>
    </source>
</evidence>
<evidence type="ECO:0000256" key="1">
    <source>
        <dbReference type="ARBA" id="ARBA00004651"/>
    </source>
</evidence>
<comment type="subcellular location">
    <subcellularLocation>
        <location evidence="1">Cell membrane</location>
        <topology evidence="1">Multi-pass membrane protein</topology>
    </subcellularLocation>
</comment>
<dbReference type="PANTHER" id="PTHR39087:SF2">
    <property type="entry name" value="UPF0104 MEMBRANE PROTEIN MJ1595"/>
    <property type="match status" value="1"/>
</dbReference>
<dbReference type="AlphaFoldDB" id="A0A7M3SU27"/>
<sequence length="399" mass="42609">MLVAIIAVLVVEGYLVRDQFSTAWGRIGDIHWGWLSACFVASMANLDSFARVQRALFRSAGVIVSQWRSLSVVLAANSLSQTMPGGQVLAPAFTYRETRRWGANPVVASWQVVMSGLLAGVGLATLGIGGAVLAGARTNPYSTMFSILGFIAFVAVLQYLASHPATVHTLGSKILTWYNELRNRPVDAGQERLTKLIDQLGAVQLTRKDAGIAFGWSLFNWIADVFCLMFACWAIGSHPSIAGIAVAYAASKAVGTAIPLLPGGLGVVDAAMVAALVPAGMTTGDAVVAVILYRLVSWVLVSLVGWVVIIVMFRSRIRTAEDSADEFEESLRTATPADPDRPLLGFTDDQRRLILGHPLPEDPIPGRGGRFGADTSGCDDDDGDAGDDRPPEDDAWKLP</sequence>
<accession>A0A7M3SU27</accession>
<evidence type="ECO:0000256" key="2">
    <source>
        <dbReference type="ARBA" id="ARBA00022475"/>
    </source>
</evidence>
<comment type="caution">
    <text evidence="8">The sequence shown here is derived from an EMBL/GenBank/DDBJ whole genome shotgun (WGS) entry which is preliminary data.</text>
</comment>
<keyword evidence="4 7" id="KW-1133">Transmembrane helix</keyword>
<feature type="transmembrane region" description="Helical" evidence="7">
    <location>
        <begin position="260"/>
        <end position="279"/>
    </location>
</feature>
<dbReference type="InterPro" id="IPR022791">
    <property type="entry name" value="L-PG_synthase/AglD"/>
</dbReference>
<feature type="transmembrane region" description="Helical" evidence="7">
    <location>
        <begin position="291"/>
        <end position="313"/>
    </location>
</feature>
<keyword evidence="2" id="KW-1003">Cell membrane</keyword>
<dbReference type="NCBIfam" id="TIGR00374">
    <property type="entry name" value="flippase-like domain"/>
    <property type="match status" value="1"/>
</dbReference>
<keyword evidence="3 7" id="KW-0812">Transmembrane</keyword>
<feature type="transmembrane region" description="Helical" evidence="7">
    <location>
        <begin position="110"/>
        <end position="134"/>
    </location>
</feature>
<protein>
    <submittedName>
        <fullName evidence="8">Membrane protein</fullName>
    </submittedName>
</protein>
<proteinExistence type="predicted"/>
<keyword evidence="5 7" id="KW-0472">Membrane</keyword>
<organism evidence="8 9">
    <name type="scientific">Gordonia crocea</name>
    <dbReference type="NCBI Taxonomy" id="589162"/>
    <lineage>
        <taxon>Bacteria</taxon>
        <taxon>Bacillati</taxon>
        <taxon>Actinomycetota</taxon>
        <taxon>Actinomycetes</taxon>
        <taxon>Mycobacteriales</taxon>
        <taxon>Gordoniaceae</taxon>
        <taxon>Gordonia</taxon>
    </lineage>
</organism>
<dbReference type="EMBL" id="BJOU01000001">
    <property type="protein sequence ID" value="GED96151.1"/>
    <property type="molecule type" value="Genomic_DNA"/>
</dbReference>
<evidence type="ECO:0000256" key="4">
    <source>
        <dbReference type="ARBA" id="ARBA00022989"/>
    </source>
</evidence>
<evidence type="ECO:0000313" key="8">
    <source>
        <dbReference type="EMBL" id="GED96151.1"/>
    </source>
</evidence>
<keyword evidence="9" id="KW-1185">Reference proteome</keyword>
<evidence type="ECO:0000256" key="3">
    <source>
        <dbReference type="ARBA" id="ARBA00022692"/>
    </source>
</evidence>
<dbReference type="Pfam" id="PF03706">
    <property type="entry name" value="LPG_synthase_TM"/>
    <property type="match status" value="1"/>
</dbReference>
<evidence type="ECO:0000256" key="5">
    <source>
        <dbReference type="ARBA" id="ARBA00023136"/>
    </source>
</evidence>
<feature type="region of interest" description="Disordered" evidence="6">
    <location>
        <begin position="355"/>
        <end position="399"/>
    </location>
</feature>
<evidence type="ECO:0000256" key="6">
    <source>
        <dbReference type="SAM" id="MobiDB-lite"/>
    </source>
</evidence>
<evidence type="ECO:0000313" key="9">
    <source>
        <dbReference type="Proteomes" id="UP000444980"/>
    </source>
</evidence>
<dbReference type="PANTHER" id="PTHR39087">
    <property type="entry name" value="UPF0104 MEMBRANE PROTEIN MJ1595"/>
    <property type="match status" value="1"/>
</dbReference>
<feature type="transmembrane region" description="Helical" evidence="7">
    <location>
        <begin position="221"/>
        <end position="248"/>
    </location>
</feature>
<dbReference type="GO" id="GO:0005886">
    <property type="term" value="C:plasma membrane"/>
    <property type="evidence" value="ECO:0007669"/>
    <property type="project" value="UniProtKB-SubCell"/>
</dbReference>
<reference evidence="9" key="1">
    <citation type="submission" date="2019-06" db="EMBL/GenBank/DDBJ databases">
        <title>Gordonia isolated from sludge of a wastewater treatment plant.</title>
        <authorList>
            <person name="Tamura T."/>
            <person name="Aoyama K."/>
            <person name="Kang Y."/>
            <person name="Saito S."/>
            <person name="Akiyama N."/>
            <person name="Yazawa K."/>
            <person name="Gonoi T."/>
            <person name="Mikami Y."/>
        </authorList>
    </citation>
    <scope>NUCLEOTIDE SEQUENCE [LARGE SCALE GENOMIC DNA]</scope>
    <source>
        <strain evidence="9">NBRC 107697</strain>
    </source>
</reference>